<name>A0A0E3GR36_CLOSL</name>
<dbReference type="SUPFAM" id="SSF140478">
    <property type="entry name" value="LemA-like"/>
    <property type="match status" value="1"/>
</dbReference>
<dbReference type="Proteomes" id="UP000033115">
    <property type="component" value="Chromosome"/>
</dbReference>
<dbReference type="PANTHER" id="PTHR34478:SF2">
    <property type="entry name" value="MEMBRANE PROTEIN"/>
    <property type="match status" value="1"/>
</dbReference>
<keyword evidence="4" id="KW-1133">Transmembrane helix</keyword>
<evidence type="ECO:0000256" key="3">
    <source>
        <dbReference type="ARBA" id="ARBA00022692"/>
    </source>
</evidence>
<dbReference type="InterPro" id="IPR023353">
    <property type="entry name" value="LemA-like_dom_sf"/>
</dbReference>
<evidence type="ECO:0000256" key="2">
    <source>
        <dbReference type="ARBA" id="ARBA00008854"/>
    </source>
</evidence>
<comment type="similarity">
    <text evidence="2">Belongs to the LemA family.</text>
</comment>
<evidence type="ECO:0000256" key="4">
    <source>
        <dbReference type="ARBA" id="ARBA00022989"/>
    </source>
</evidence>
<dbReference type="STRING" id="1548.CSCA_2511"/>
<dbReference type="GO" id="GO:0016020">
    <property type="term" value="C:membrane"/>
    <property type="evidence" value="ECO:0007669"/>
    <property type="project" value="UniProtKB-SubCell"/>
</dbReference>
<dbReference type="PANTHER" id="PTHR34478">
    <property type="entry name" value="PROTEIN LEMA"/>
    <property type="match status" value="1"/>
</dbReference>
<dbReference type="Gene3D" id="1.20.1440.20">
    <property type="entry name" value="LemA-like domain"/>
    <property type="match status" value="1"/>
</dbReference>
<keyword evidence="3" id="KW-0812">Transmembrane</keyword>
<evidence type="ECO:0000256" key="5">
    <source>
        <dbReference type="ARBA" id="ARBA00023136"/>
    </source>
</evidence>
<gene>
    <name evidence="6" type="ORF">CSCA_2511</name>
</gene>
<dbReference type="Pfam" id="PF04011">
    <property type="entry name" value="LemA"/>
    <property type="match status" value="1"/>
</dbReference>
<evidence type="ECO:0000313" key="6">
    <source>
        <dbReference type="EMBL" id="AKA69636.1"/>
    </source>
</evidence>
<dbReference type="KEGG" id="csq:CSCA_2511"/>
<dbReference type="HOGENOM" id="CLU_056714_0_1_9"/>
<evidence type="ECO:0000313" key="7">
    <source>
        <dbReference type="Proteomes" id="UP000033115"/>
    </source>
</evidence>
<dbReference type="EMBL" id="CP009933">
    <property type="protein sequence ID" value="AKA69636.1"/>
    <property type="molecule type" value="Genomic_DNA"/>
</dbReference>
<sequence>MIILIIALVILIPIIWGVSAYNKLIKDRLKVDNQWSQIDVQLKMRSDLIPNLVETVSGYAQHEKETLGEVTNARVRYLSAENPGDIMKASEEMSKTLSRLMAVAEAYPDLKANTNFLELQRELSAIEKRIADYRQFYNDTVLRYNQEISTVPSNIIAKLFNFHEKEFLEVTAEDKVRPNVKFTH</sequence>
<dbReference type="RefSeq" id="WP_029161758.1">
    <property type="nucleotide sequence ID" value="NZ_CP009933.1"/>
</dbReference>
<dbReference type="InterPro" id="IPR007156">
    <property type="entry name" value="MamQ_LemA"/>
</dbReference>
<accession>A0A0E3GR36</accession>
<dbReference type="AlphaFoldDB" id="A0A0E3GR36"/>
<keyword evidence="5" id="KW-0472">Membrane</keyword>
<evidence type="ECO:0000256" key="1">
    <source>
        <dbReference type="ARBA" id="ARBA00004167"/>
    </source>
</evidence>
<reference evidence="6 7" key="1">
    <citation type="journal article" date="2015" name="J. Biotechnol.">
        <title>Complete genome sequence of a malodorant-producing acetogen, Clostridium scatologenes ATCC 25775(T).</title>
        <authorList>
            <person name="Zhu Z."/>
            <person name="Guo T."/>
            <person name="Zheng H."/>
            <person name="Song T."/>
            <person name="Ouyang P."/>
            <person name="Xie J."/>
        </authorList>
    </citation>
    <scope>NUCLEOTIDE SEQUENCE [LARGE SCALE GENOMIC DNA]</scope>
    <source>
        <strain evidence="6 7">ATCC 25775</strain>
    </source>
</reference>
<protein>
    <submittedName>
        <fullName evidence="6">LemA family protein</fullName>
    </submittedName>
</protein>
<comment type="subcellular location">
    <subcellularLocation>
        <location evidence="1">Membrane</location>
        <topology evidence="1">Single-pass membrane protein</topology>
    </subcellularLocation>
</comment>
<keyword evidence="7" id="KW-1185">Reference proteome</keyword>
<proteinExistence type="inferred from homology"/>
<organism evidence="6 7">
    <name type="scientific">Clostridium scatologenes</name>
    <dbReference type="NCBI Taxonomy" id="1548"/>
    <lineage>
        <taxon>Bacteria</taxon>
        <taxon>Bacillati</taxon>
        <taxon>Bacillota</taxon>
        <taxon>Clostridia</taxon>
        <taxon>Eubacteriales</taxon>
        <taxon>Clostridiaceae</taxon>
        <taxon>Clostridium</taxon>
    </lineage>
</organism>